<dbReference type="Gene3D" id="1.10.510.10">
    <property type="entry name" value="Transferase(Phosphotransferase) domain 1"/>
    <property type="match status" value="1"/>
</dbReference>
<feature type="domain" description="Protein kinase" evidence="5">
    <location>
        <begin position="1"/>
        <end position="128"/>
    </location>
</feature>
<dbReference type="GO" id="GO:0005524">
    <property type="term" value="F:ATP binding"/>
    <property type="evidence" value="ECO:0007669"/>
    <property type="project" value="UniProtKB-KW"/>
</dbReference>
<reference evidence="6" key="2">
    <citation type="submission" date="2025-08" db="UniProtKB">
        <authorList>
            <consortium name="Ensembl"/>
        </authorList>
    </citation>
    <scope>IDENTIFICATION</scope>
    <source>
        <strain evidence="6">broiler</strain>
    </source>
</reference>
<evidence type="ECO:0000313" key="6">
    <source>
        <dbReference type="Ensembl" id="ENSGALP00010003644.1"/>
    </source>
</evidence>
<dbReference type="InterPro" id="IPR011009">
    <property type="entry name" value="Kinase-like_dom_sf"/>
</dbReference>
<gene>
    <name evidence="6" type="primary">NEK10</name>
</gene>
<dbReference type="GO" id="GO:0004672">
    <property type="term" value="F:protein kinase activity"/>
    <property type="evidence" value="ECO:0007669"/>
    <property type="project" value="InterPro"/>
</dbReference>
<evidence type="ECO:0000256" key="3">
    <source>
        <dbReference type="ARBA" id="ARBA00022777"/>
    </source>
</evidence>
<evidence type="ECO:0000256" key="4">
    <source>
        <dbReference type="ARBA" id="ARBA00022840"/>
    </source>
</evidence>
<name>A0A8V0XDF5_CHICK</name>
<evidence type="ECO:0000313" key="7">
    <source>
        <dbReference type="Proteomes" id="UP000000539"/>
    </source>
</evidence>
<dbReference type="OrthoDB" id="248923at2759"/>
<reference evidence="6" key="3">
    <citation type="submission" date="2025-09" db="UniProtKB">
        <authorList>
            <consortium name="Ensembl"/>
        </authorList>
    </citation>
    <scope>IDENTIFICATION</scope>
    <source>
        <strain evidence="6">broiler</strain>
    </source>
</reference>
<accession>A0A8V0XDF5</accession>
<organism evidence="6 7">
    <name type="scientific">Gallus gallus</name>
    <name type="common">Chicken</name>
    <dbReference type="NCBI Taxonomy" id="9031"/>
    <lineage>
        <taxon>Eukaryota</taxon>
        <taxon>Metazoa</taxon>
        <taxon>Chordata</taxon>
        <taxon>Craniata</taxon>
        <taxon>Vertebrata</taxon>
        <taxon>Euteleostomi</taxon>
        <taxon>Archelosauria</taxon>
        <taxon>Archosauria</taxon>
        <taxon>Dinosauria</taxon>
        <taxon>Saurischia</taxon>
        <taxon>Theropoda</taxon>
        <taxon>Coelurosauria</taxon>
        <taxon>Aves</taxon>
        <taxon>Neognathae</taxon>
        <taxon>Galloanserae</taxon>
        <taxon>Galliformes</taxon>
        <taxon>Phasianidae</taxon>
        <taxon>Phasianinae</taxon>
        <taxon>Gallus</taxon>
    </lineage>
</organism>
<proteinExistence type="predicted"/>
<dbReference type="InterPro" id="IPR050660">
    <property type="entry name" value="NEK_Ser/Thr_kinase"/>
</dbReference>
<keyword evidence="4" id="KW-0067">ATP-binding</keyword>
<dbReference type="PANTHER" id="PTHR43671">
    <property type="entry name" value="SERINE/THREONINE-PROTEIN KINASE NEK"/>
    <property type="match status" value="1"/>
</dbReference>
<keyword evidence="1" id="KW-0808">Transferase</keyword>
<dbReference type="Proteomes" id="UP000000539">
    <property type="component" value="Chromosome 2"/>
</dbReference>
<keyword evidence="3" id="KW-0418">Kinase</keyword>
<dbReference type="PANTHER" id="PTHR43671:SF92">
    <property type="entry name" value="SERINE_THREONINE-PROTEIN KINASE NEK10"/>
    <property type="match status" value="1"/>
</dbReference>
<dbReference type="InterPro" id="IPR000719">
    <property type="entry name" value="Prot_kinase_dom"/>
</dbReference>
<dbReference type="PROSITE" id="PS50011">
    <property type="entry name" value="PROTEIN_KINASE_DOM"/>
    <property type="match status" value="1"/>
</dbReference>
<dbReference type="AlphaFoldDB" id="A0A8V0XDF5"/>
<sequence>MFTFMDTQHPPLTCFTKWIVTYEEGVSKTRGEEIPEVVKSEPYGEKADVWAAGCILYQMATLNPPFYSTNMLSLATKIVGAVYEPVPDGLYSEKVSFTIKRCLTPDAETRPDIVEVSSLLSDVMMKYLDILSTSHITLEKKLDRERRRTQRYFMEANRNAAVCQHQLSILPQNHYDKLSLQGSTTGTASCKSDFSENLGILAENCHSTCRKDEKRTYEEILIEDNSSLENSEKDLFSELDDELDVLDNLSSSSSSHLKESAFGIVKQSLGTSERQPQIRDCIECLGSRLRPASAGIAVSQRKVRQISDPVQQILIQLHKIIFITQLPPALQCHLKRRVIERFKKSLFSQQSNPCNLKSEMKKLLQGSPELIDTNFFTADWHMVLLSSSGNMLVPEDRKGIVGTSDIAEGMTYEQLQTLIEEVLEESGYYNFSSNRYLYYPTKSYSAKEENS</sequence>
<protein>
    <submittedName>
        <fullName evidence="6">NIMA related kinase 10</fullName>
    </submittedName>
</protein>
<dbReference type="Ensembl" id="ENSGALT00010005861.1">
    <property type="protein sequence ID" value="ENSGALP00010003644.1"/>
    <property type="gene ID" value="ENSGALG00010002559.1"/>
</dbReference>
<keyword evidence="7" id="KW-1185">Reference proteome</keyword>
<evidence type="ECO:0000259" key="5">
    <source>
        <dbReference type="PROSITE" id="PS50011"/>
    </source>
</evidence>
<evidence type="ECO:0000256" key="2">
    <source>
        <dbReference type="ARBA" id="ARBA00022741"/>
    </source>
</evidence>
<keyword evidence="2" id="KW-0547">Nucleotide-binding</keyword>
<evidence type="ECO:0000256" key="1">
    <source>
        <dbReference type="ARBA" id="ARBA00022679"/>
    </source>
</evidence>
<reference evidence="6" key="1">
    <citation type="submission" date="2020-11" db="EMBL/GenBank/DDBJ databases">
        <title>Gallus gallus (Chicken) genome, bGalGal1, GRCg7b, maternal haplotype autosomes + Z &amp; W.</title>
        <authorList>
            <person name="Warren W."/>
            <person name="Formenti G."/>
            <person name="Fedrigo O."/>
            <person name="Haase B."/>
            <person name="Mountcastle J."/>
            <person name="Balacco J."/>
            <person name="Tracey A."/>
            <person name="Schneider V."/>
            <person name="Okimoto R."/>
            <person name="Cheng H."/>
            <person name="Hawken R."/>
            <person name="Howe K."/>
            <person name="Jarvis E.D."/>
        </authorList>
    </citation>
    <scope>NUCLEOTIDE SEQUENCE [LARGE SCALE GENOMIC DNA]</scope>
    <source>
        <strain evidence="6">Broiler</strain>
    </source>
</reference>
<dbReference type="GeneTree" id="ENSGT00940000161037"/>
<dbReference type="Pfam" id="PF00069">
    <property type="entry name" value="Pkinase"/>
    <property type="match status" value="1"/>
</dbReference>
<dbReference type="SUPFAM" id="SSF56112">
    <property type="entry name" value="Protein kinase-like (PK-like)"/>
    <property type="match status" value="1"/>
</dbReference>